<proteinExistence type="predicted"/>
<accession>A0A2P7QEZ0</accession>
<gene>
    <name evidence="1" type="ORF">C7I55_25840</name>
</gene>
<keyword evidence="2" id="KW-1185">Reference proteome</keyword>
<dbReference type="EMBL" id="PXYI01000013">
    <property type="protein sequence ID" value="PSJ36496.1"/>
    <property type="molecule type" value="Genomic_DNA"/>
</dbReference>
<evidence type="ECO:0000313" key="2">
    <source>
        <dbReference type="Proteomes" id="UP000241167"/>
    </source>
</evidence>
<protein>
    <submittedName>
        <fullName evidence="1">Uncharacterized protein</fullName>
    </submittedName>
</protein>
<name>A0A2P7QEZ0_9SPHN</name>
<reference evidence="1 2" key="1">
    <citation type="submission" date="2018-03" db="EMBL/GenBank/DDBJ databases">
        <title>The draft genome of Sphingosinicella sp. GL-C-18.</title>
        <authorList>
            <person name="Liu L."/>
            <person name="Li L."/>
            <person name="Liang L."/>
            <person name="Zhang X."/>
            <person name="Wang T."/>
        </authorList>
    </citation>
    <scope>NUCLEOTIDE SEQUENCE [LARGE SCALE GENOMIC DNA]</scope>
    <source>
        <strain evidence="1 2">GL-C-18</strain>
    </source>
</reference>
<dbReference type="AlphaFoldDB" id="A0A2P7QEZ0"/>
<organism evidence="1 2">
    <name type="scientific">Allosphingosinicella deserti</name>
    <dbReference type="NCBI Taxonomy" id="2116704"/>
    <lineage>
        <taxon>Bacteria</taxon>
        <taxon>Pseudomonadati</taxon>
        <taxon>Pseudomonadota</taxon>
        <taxon>Alphaproteobacteria</taxon>
        <taxon>Sphingomonadales</taxon>
        <taxon>Sphingomonadaceae</taxon>
        <taxon>Allosphingosinicella</taxon>
    </lineage>
</organism>
<sequence length="109" mass="12766">MWKMSEIRDYVEYKIELCQDSHGRRSLRLTDTKTAGNRPDAIFETGVVSNDILRTRDLYLLSEEVRLVDGGQFEFDAHGIWFTKEEMDALDEEREVTWSTKSPPRLAPR</sequence>
<dbReference type="Proteomes" id="UP000241167">
    <property type="component" value="Unassembled WGS sequence"/>
</dbReference>
<comment type="caution">
    <text evidence="1">The sequence shown here is derived from an EMBL/GenBank/DDBJ whole genome shotgun (WGS) entry which is preliminary data.</text>
</comment>
<evidence type="ECO:0000313" key="1">
    <source>
        <dbReference type="EMBL" id="PSJ36496.1"/>
    </source>
</evidence>